<proteinExistence type="predicted"/>
<evidence type="ECO:0000256" key="1">
    <source>
        <dbReference type="ARBA" id="ARBA00022898"/>
    </source>
</evidence>
<dbReference type="Pfam" id="PF22580">
    <property type="entry name" value="KYNU_C"/>
    <property type="match status" value="1"/>
</dbReference>
<dbReference type="GO" id="GO:0009435">
    <property type="term" value="P:NAD+ biosynthetic process"/>
    <property type="evidence" value="ECO:0007669"/>
    <property type="project" value="InterPro"/>
</dbReference>
<dbReference type="Gene3D" id="3.90.1150.10">
    <property type="entry name" value="Aspartate Aminotransferase, domain 1"/>
    <property type="match status" value="1"/>
</dbReference>
<evidence type="ECO:0000313" key="2">
    <source>
        <dbReference type="EMBL" id="MEA5446367.1"/>
    </source>
</evidence>
<dbReference type="AlphaFoldDB" id="A0AAP6MMR0"/>
<accession>A0AAP6MMR0</accession>
<organism evidence="2 3">
    <name type="scientific">Natronospira elongata</name>
    <dbReference type="NCBI Taxonomy" id="3110268"/>
    <lineage>
        <taxon>Bacteria</taxon>
        <taxon>Pseudomonadati</taxon>
        <taxon>Pseudomonadota</taxon>
        <taxon>Gammaproteobacteria</taxon>
        <taxon>Natronospirales</taxon>
        <taxon>Natronospiraceae</taxon>
        <taxon>Natronospira</taxon>
    </lineage>
</organism>
<gene>
    <name evidence="2" type="ORF">VCB98_11105</name>
</gene>
<dbReference type="InterPro" id="IPR015422">
    <property type="entry name" value="PyrdxlP-dep_Trfase_small"/>
</dbReference>
<dbReference type="EMBL" id="JAYGII010000030">
    <property type="protein sequence ID" value="MEA5446367.1"/>
    <property type="molecule type" value="Genomic_DNA"/>
</dbReference>
<dbReference type="InterPro" id="IPR010111">
    <property type="entry name" value="Kynureninase"/>
</dbReference>
<dbReference type="PANTHER" id="PTHR14084:SF0">
    <property type="entry name" value="KYNURENINASE"/>
    <property type="match status" value="1"/>
</dbReference>
<dbReference type="PANTHER" id="PTHR14084">
    <property type="entry name" value="KYNURENINASE"/>
    <property type="match status" value="1"/>
</dbReference>
<dbReference type="GO" id="GO:0043420">
    <property type="term" value="P:anthranilate metabolic process"/>
    <property type="evidence" value="ECO:0007669"/>
    <property type="project" value="TreeGrafter"/>
</dbReference>
<comment type="caution">
    <text evidence="2">The sequence shown here is derived from an EMBL/GenBank/DDBJ whole genome shotgun (WGS) entry which is preliminary data.</text>
</comment>
<keyword evidence="3" id="KW-1185">Reference proteome</keyword>
<protein>
    <submittedName>
        <fullName evidence="2">Kynureninase</fullName>
    </submittedName>
</protein>
<keyword evidence="1" id="KW-0663">Pyridoxal phosphate</keyword>
<sequence length="126" mass="14582">SNPPILAMTPVLASLEIFDEVGMSALREKSLKLSETLLQWLDDRLADTVEVITPRDEKQRGCQVSLRLKQGDGRRIFESLERNGVICDWREPDVIRVAPVPLYNRFEDLYHFVDRLEQAILMDRTL</sequence>
<dbReference type="GO" id="GO:0005737">
    <property type="term" value="C:cytoplasm"/>
    <property type="evidence" value="ECO:0007669"/>
    <property type="project" value="InterPro"/>
</dbReference>
<dbReference type="GO" id="GO:0030429">
    <property type="term" value="F:kynureninase activity"/>
    <property type="evidence" value="ECO:0007669"/>
    <property type="project" value="InterPro"/>
</dbReference>
<name>A0AAP6MMR0_9GAMM</name>
<dbReference type="Proteomes" id="UP001302316">
    <property type="component" value="Unassembled WGS sequence"/>
</dbReference>
<dbReference type="SUPFAM" id="SSF53383">
    <property type="entry name" value="PLP-dependent transferases"/>
    <property type="match status" value="1"/>
</dbReference>
<dbReference type="GO" id="GO:0019441">
    <property type="term" value="P:L-tryptophan catabolic process to kynurenine"/>
    <property type="evidence" value="ECO:0007669"/>
    <property type="project" value="TreeGrafter"/>
</dbReference>
<dbReference type="GO" id="GO:0030170">
    <property type="term" value="F:pyridoxal phosphate binding"/>
    <property type="evidence" value="ECO:0007669"/>
    <property type="project" value="InterPro"/>
</dbReference>
<dbReference type="InterPro" id="IPR015424">
    <property type="entry name" value="PyrdxlP-dep_Trfase"/>
</dbReference>
<evidence type="ECO:0000313" key="3">
    <source>
        <dbReference type="Proteomes" id="UP001302316"/>
    </source>
</evidence>
<reference evidence="2 3" key="1">
    <citation type="submission" date="2023-12" db="EMBL/GenBank/DDBJ databases">
        <title>Whole-genome sequencing of halo(alkali)philic microorganisms from hypersaline lakes.</title>
        <authorList>
            <person name="Sorokin D.Y."/>
            <person name="Merkel A.Y."/>
            <person name="Messina E."/>
            <person name="Yakimov M."/>
        </authorList>
    </citation>
    <scope>NUCLEOTIDE SEQUENCE [LARGE SCALE GENOMIC DNA]</scope>
    <source>
        <strain evidence="2 3">AB-CW1</strain>
    </source>
</reference>
<feature type="non-terminal residue" evidence="2">
    <location>
        <position position="1"/>
    </location>
</feature>